<evidence type="ECO:0000313" key="1">
    <source>
        <dbReference type="EMBL" id="AFL83273.1"/>
    </source>
</evidence>
<sequence>MIIEENTLLKFFSFYKKGKHIPLDMREFQKWNAGAKLRYFVGLGINNLRIRFWYRLIFPK</sequence>
<dbReference type="AlphaFoldDB" id="I3Z205"/>
<dbReference type="HOGENOM" id="CLU_2931984_0_0_10"/>
<dbReference type="Proteomes" id="UP000006050">
    <property type="component" value="Chromosome"/>
</dbReference>
<keyword evidence="2" id="KW-1185">Reference proteome</keyword>
<gene>
    <name evidence="1" type="ordered locus">Belba_0617</name>
</gene>
<organism evidence="1 2">
    <name type="scientific">Belliella baltica (strain DSM 15883 / CIP 108006 / LMG 21964 / BA134)</name>
    <dbReference type="NCBI Taxonomy" id="866536"/>
    <lineage>
        <taxon>Bacteria</taxon>
        <taxon>Pseudomonadati</taxon>
        <taxon>Bacteroidota</taxon>
        <taxon>Cytophagia</taxon>
        <taxon>Cytophagales</taxon>
        <taxon>Cyclobacteriaceae</taxon>
        <taxon>Belliella</taxon>
    </lineage>
</organism>
<name>I3Z205_BELBD</name>
<accession>I3Z205</accession>
<dbReference type="STRING" id="866536.Belba_0617"/>
<evidence type="ECO:0000313" key="2">
    <source>
        <dbReference type="Proteomes" id="UP000006050"/>
    </source>
</evidence>
<dbReference type="KEGG" id="bbd:Belba_0617"/>
<reference evidence="2" key="1">
    <citation type="submission" date="2012-06" db="EMBL/GenBank/DDBJ databases">
        <title>The complete genome of Belliella baltica DSM 15883.</title>
        <authorList>
            <person name="Lucas S."/>
            <person name="Copeland A."/>
            <person name="Lapidus A."/>
            <person name="Goodwin L."/>
            <person name="Pitluck S."/>
            <person name="Peters L."/>
            <person name="Mikhailova N."/>
            <person name="Davenport K."/>
            <person name="Kyrpides N."/>
            <person name="Mavromatis K."/>
            <person name="Pagani I."/>
            <person name="Ivanova N."/>
            <person name="Ovchinnikova G."/>
            <person name="Zeytun A."/>
            <person name="Detter J.C."/>
            <person name="Han C."/>
            <person name="Land M."/>
            <person name="Hauser L."/>
            <person name="Markowitz V."/>
            <person name="Cheng J.-F."/>
            <person name="Hugenholtz P."/>
            <person name="Woyke T."/>
            <person name="Wu D."/>
            <person name="Tindall B."/>
            <person name="Pomrenke H."/>
            <person name="Brambilla E."/>
            <person name="Klenk H.-P."/>
            <person name="Eisen J.A."/>
        </authorList>
    </citation>
    <scope>NUCLEOTIDE SEQUENCE [LARGE SCALE GENOMIC DNA]</scope>
    <source>
        <strain evidence="2">DSM 15883 / CIP 108006 / LMG 21964 / BA134</strain>
    </source>
</reference>
<protein>
    <submittedName>
        <fullName evidence="1">Uncharacterized protein</fullName>
    </submittedName>
</protein>
<dbReference type="EMBL" id="CP003281">
    <property type="protein sequence ID" value="AFL83273.1"/>
    <property type="molecule type" value="Genomic_DNA"/>
</dbReference>
<proteinExistence type="predicted"/>